<dbReference type="EC" id="1.1.1.133" evidence="3 6"/>
<feature type="domain" description="RmlD-like substrate binding" evidence="7">
    <location>
        <begin position="15"/>
        <end position="305"/>
    </location>
</feature>
<dbReference type="SUPFAM" id="SSF51735">
    <property type="entry name" value="NAD(P)-binding Rossmann-fold domains"/>
    <property type="match status" value="1"/>
</dbReference>
<dbReference type="EMBL" id="LXKA01000098">
    <property type="protein sequence ID" value="OAJ64540.1"/>
    <property type="molecule type" value="Genomic_DNA"/>
</dbReference>
<dbReference type="RefSeq" id="WP_064272421.1">
    <property type="nucleotide sequence ID" value="NZ_LXJZ01000253.1"/>
</dbReference>
<dbReference type="UniPathway" id="UPA00124"/>
<evidence type="ECO:0000313" key="9">
    <source>
        <dbReference type="EMBL" id="OAJ64540.1"/>
    </source>
</evidence>
<dbReference type="Proteomes" id="UP000077961">
    <property type="component" value="Unassembled WGS sequence"/>
</dbReference>
<dbReference type="STRING" id="1462993.A6V36_16000"/>
<reference evidence="10 11" key="1">
    <citation type="submission" date="2016-04" db="EMBL/GenBank/DDBJ databases">
        <title>Reclassification of Paraburkholderia panaciterrae (Farh et al. 2015) Dobritsa &amp; Samadpour 2016 as a later homotypic synonym of Paraburkholderia ginsengiterrae (Farh et al. 2015) Dobritsa &amp; Samadpour 2016.</title>
        <authorList>
            <person name="Dobritsa A.P."/>
            <person name="Kutumbaka K."/>
            <person name="Samadpour M."/>
        </authorList>
    </citation>
    <scope>NUCLEOTIDE SEQUENCE [LARGE SCALE GENOMIC DNA]</scope>
    <source>
        <strain evidence="9 11">DCY85</strain>
        <strain evidence="8 10">DCY85-1</strain>
    </source>
</reference>
<comment type="cofactor">
    <cofactor evidence="6">
        <name>Mg(2+)</name>
        <dbReference type="ChEBI" id="CHEBI:18420"/>
    </cofactor>
    <text evidence="6">Binds 1 Mg(2+) ion per monomer.</text>
</comment>
<evidence type="ECO:0000256" key="5">
    <source>
        <dbReference type="ARBA" id="ARBA00048200"/>
    </source>
</evidence>
<dbReference type="PANTHER" id="PTHR10491">
    <property type="entry name" value="DTDP-4-DEHYDRORHAMNOSE REDUCTASE"/>
    <property type="match status" value="1"/>
</dbReference>
<dbReference type="CDD" id="cd05254">
    <property type="entry name" value="dTDP_HR_like_SDR_e"/>
    <property type="match status" value="1"/>
</dbReference>
<accession>A0A1A9NDQ4</accession>
<dbReference type="EMBL" id="LXJZ01000253">
    <property type="protein sequence ID" value="OAJ51527.1"/>
    <property type="molecule type" value="Genomic_DNA"/>
</dbReference>
<comment type="pathway">
    <text evidence="1 6">Carbohydrate biosynthesis; dTDP-L-rhamnose biosynthesis.</text>
</comment>
<evidence type="ECO:0000313" key="10">
    <source>
        <dbReference type="Proteomes" id="UP000077961"/>
    </source>
</evidence>
<dbReference type="Proteomes" id="UP000078116">
    <property type="component" value="Unassembled WGS sequence"/>
</dbReference>
<keyword evidence="6" id="KW-0521">NADP</keyword>
<dbReference type="InterPro" id="IPR036291">
    <property type="entry name" value="NAD(P)-bd_dom_sf"/>
</dbReference>
<dbReference type="OrthoDB" id="9803892at2"/>
<keyword evidence="10" id="KW-1185">Reference proteome</keyword>
<dbReference type="Gene3D" id="3.40.50.720">
    <property type="entry name" value="NAD(P)-binding Rossmann-like Domain"/>
    <property type="match status" value="1"/>
</dbReference>
<dbReference type="PANTHER" id="PTHR10491:SF4">
    <property type="entry name" value="METHIONINE ADENOSYLTRANSFERASE 2 SUBUNIT BETA"/>
    <property type="match status" value="1"/>
</dbReference>
<dbReference type="Gene3D" id="3.90.25.10">
    <property type="entry name" value="UDP-galactose 4-epimerase, domain 1"/>
    <property type="match status" value="1"/>
</dbReference>
<evidence type="ECO:0000313" key="8">
    <source>
        <dbReference type="EMBL" id="OAJ51527.1"/>
    </source>
</evidence>
<evidence type="ECO:0000256" key="2">
    <source>
        <dbReference type="ARBA" id="ARBA00010944"/>
    </source>
</evidence>
<dbReference type="GO" id="GO:0008831">
    <property type="term" value="F:dTDP-4-dehydrorhamnose reductase activity"/>
    <property type="evidence" value="ECO:0007669"/>
    <property type="project" value="UniProtKB-EC"/>
</dbReference>
<evidence type="ECO:0000259" key="7">
    <source>
        <dbReference type="Pfam" id="PF04321"/>
    </source>
</evidence>
<proteinExistence type="inferred from homology"/>
<name>A0A1A9NDQ4_9BURK</name>
<evidence type="ECO:0000256" key="3">
    <source>
        <dbReference type="ARBA" id="ARBA00012929"/>
    </source>
</evidence>
<comment type="caution">
    <text evidence="9">The sequence shown here is derived from an EMBL/GenBank/DDBJ whole genome shotgun (WGS) entry which is preliminary data.</text>
</comment>
<evidence type="ECO:0000256" key="1">
    <source>
        <dbReference type="ARBA" id="ARBA00004781"/>
    </source>
</evidence>
<dbReference type="GO" id="GO:0005829">
    <property type="term" value="C:cytosol"/>
    <property type="evidence" value="ECO:0007669"/>
    <property type="project" value="TreeGrafter"/>
</dbReference>
<comment type="function">
    <text evidence="6">Catalyzes the reduction of dTDP-6-deoxy-L-lyxo-4-hexulose to yield dTDP-L-rhamnose.</text>
</comment>
<dbReference type="GO" id="GO:0019305">
    <property type="term" value="P:dTDP-rhamnose biosynthetic process"/>
    <property type="evidence" value="ECO:0007669"/>
    <property type="project" value="UniProtKB-UniPathway"/>
</dbReference>
<gene>
    <name evidence="8" type="ORF">A6V36_16000</name>
    <name evidence="9" type="ORF">A6V37_18940</name>
</gene>
<dbReference type="Pfam" id="PF04321">
    <property type="entry name" value="RmlD_sub_bind"/>
    <property type="match status" value="1"/>
</dbReference>
<sequence length="313" mass="32792">MRDLESRSEGETGAILVVGARGQLGLELCRSLALLGRVVAVGRDTCDLASAEQIVATVRSVKPRVIVNAGGYTAVDAAETSPELAHAVNAVAPGLLAAEAKALGALIVHYSTDYVFDGAKATPYLEDDATAPLSVYGRSKLDGEIAVQNVDVAHWIFRTSWVFGLQGGNFLKSIARAARSRTSLSVVADQVGAPTPASLLADVTALAVHQYLNGASPMPSGVYHLAAQGETNWHGYARHIVETLAAAGIPLSVKPEDVLPIAAADYGSAAARPANSRLDTSKLRAALNIDLPDWREGVDRALAEFVEGHRLLG</sequence>
<comment type="catalytic activity">
    <reaction evidence="5 6">
        <text>dTDP-beta-L-rhamnose + NADP(+) = dTDP-4-dehydro-beta-L-rhamnose + NADPH + H(+)</text>
        <dbReference type="Rhea" id="RHEA:21796"/>
        <dbReference type="ChEBI" id="CHEBI:15378"/>
        <dbReference type="ChEBI" id="CHEBI:57510"/>
        <dbReference type="ChEBI" id="CHEBI:57783"/>
        <dbReference type="ChEBI" id="CHEBI:58349"/>
        <dbReference type="ChEBI" id="CHEBI:62830"/>
        <dbReference type="EC" id="1.1.1.133"/>
    </reaction>
</comment>
<comment type="similarity">
    <text evidence="2 6">Belongs to the dTDP-4-dehydrorhamnose reductase family.</text>
</comment>
<dbReference type="NCBIfam" id="TIGR01214">
    <property type="entry name" value="rmlD"/>
    <property type="match status" value="1"/>
</dbReference>
<evidence type="ECO:0000256" key="6">
    <source>
        <dbReference type="RuleBase" id="RU364082"/>
    </source>
</evidence>
<dbReference type="InterPro" id="IPR005913">
    <property type="entry name" value="dTDP_dehydrorham_reduct"/>
</dbReference>
<keyword evidence="6" id="KW-0560">Oxidoreductase</keyword>
<dbReference type="AlphaFoldDB" id="A0A1A9NDQ4"/>
<organism evidence="9 11">
    <name type="scientific">Paraburkholderia ginsengiterrae</name>
    <dbReference type="NCBI Taxonomy" id="1462993"/>
    <lineage>
        <taxon>Bacteria</taxon>
        <taxon>Pseudomonadati</taxon>
        <taxon>Pseudomonadota</taxon>
        <taxon>Betaproteobacteria</taxon>
        <taxon>Burkholderiales</taxon>
        <taxon>Burkholderiaceae</taxon>
        <taxon>Paraburkholderia</taxon>
    </lineage>
</organism>
<dbReference type="InterPro" id="IPR029903">
    <property type="entry name" value="RmlD-like-bd"/>
</dbReference>
<evidence type="ECO:0000256" key="4">
    <source>
        <dbReference type="ARBA" id="ARBA00017099"/>
    </source>
</evidence>
<evidence type="ECO:0000313" key="11">
    <source>
        <dbReference type="Proteomes" id="UP000078116"/>
    </source>
</evidence>
<protein>
    <recommendedName>
        <fullName evidence="4 6">dTDP-4-dehydrorhamnose reductase</fullName>
        <ecNumber evidence="3 6">1.1.1.133</ecNumber>
    </recommendedName>
</protein>